<dbReference type="EMBL" id="GBRH01181433">
    <property type="protein sequence ID" value="JAE16463.1"/>
    <property type="molecule type" value="Transcribed_RNA"/>
</dbReference>
<name>A0A0A9G725_ARUDO</name>
<sequence>MLYAYMYCHSPLGVIFSQAQNMLRRLRELCKKHARLSPFLCVRSISLHSRLLSMYLSQCRLRYCFFTYSGKETLPVMHEPIRGIHYS</sequence>
<reference evidence="1" key="2">
    <citation type="journal article" date="2015" name="Data Brief">
        <title>Shoot transcriptome of the giant reed, Arundo donax.</title>
        <authorList>
            <person name="Barrero R.A."/>
            <person name="Guerrero F.D."/>
            <person name="Moolhuijzen P."/>
            <person name="Goolsby J.A."/>
            <person name="Tidwell J."/>
            <person name="Bellgard S.E."/>
            <person name="Bellgard M.I."/>
        </authorList>
    </citation>
    <scope>NUCLEOTIDE SEQUENCE</scope>
    <source>
        <tissue evidence="1">Shoot tissue taken approximately 20 cm above the soil surface</tissue>
    </source>
</reference>
<proteinExistence type="predicted"/>
<organism evidence="1">
    <name type="scientific">Arundo donax</name>
    <name type="common">Giant reed</name>
    <name type="synonym">Donax arundinaceus</name>
    <dbReference type="NCBI Taxonomy" id="35708"/>
    <lineage>
        <taxon>Eukaryota</taxon>
        <taxon>Viridiplantae</taxon>
        <taxon>Streptophyta</taxon>
        <taxon>Embryophyta</taxon>
        <taxon>Tracheophyta</taxon>
        <taxon>Spermatophyta</taxon>
        <taxon>Magnoliopsida</taxon>
        <taxon>Liliopsida</taxon>
        <taxon>Poales</taxon>
        <taxon>Poaceae</taxon>
        <taxon>PACMAD clade</taxon>
        <taxon>Arundinoideae</taxon>
        <taxon>Arundineae</taxon>
        <taxon>Arundo</taxon>
    </lineage>
</organism>
<evidence type="ECO:0000313" key="1">
    <source>
        <dbReference type="EMBL" id="JAE16463.1"/>
    </source>
</evidence>
<dbReference type="AlphaFoldDB" id="A0A0A9G725"/>
<protein>
    <submittedName>
        <fullName evidence="1">Uncharacterized protein</fullName>
    </submittedName>
</protein>
<reference evidence="1" key="1">
    <citation type="submission" date="2014-09" db="EMBL/GenBank/DDBJ databases">
        <authorList>
            <person name="Magalhaes I.L.F."/>
            <person name="Oliveira U."/>
            <person name="Santos F.R."/>
            <person name="Vidigal T.H.D.A."/>
            <person name="Brescovit A.D."/>
            <person name="Santos A.J."/>
        </authorList>
    </citation>
    <scope>NUCLEOTIDE SEQUENCE</scope>
    <source>
        <tissue evidence="1">Shoot tissue taken approximately 20 cm above the soil surface</tissue>
    </source>
</reference>
<accession>A0A0A9G725</accession>